<dbReference type="AlphaFoldDB" id="A0A9E7RUM3"/>
<dbReference type="Pfam" id="PF17146">
    <property type="entry name" value="PIN_6"/>
    <property type="match status" value="1"/>
</dbReference>
<evidence type="ECO:0000313" key="6">
    <source>
        <dbReference type="EMBL" id="UXH32101.1"/>
    </source>
</evidence>
<keyword evidence="3" id="KW-0378">Hydrolase</keyword>
<dbReference type="PANTHER" id="PTHR12814:SF2">
    <property type="entry name" value="RNA-BINDING PROTEIN NOB1"/>
    <property type="match status" value="1"/>
</dbReference>
<keyword evidence="2" id="KW-0479">Metal-binding</keyword>
<evidence type="ECO:0000313" key="7">
    <source>
        <dbReference type="Proteomes" id="UP001369247"/>
    </source>
</evidence>
<dbReference type="CDD" id="cd09876">
    <property type="entry name" value="PIN_Nob1-like"/>
    <property type="match status" value="1"/>
</dbReference>
<dbReference type="GeneID" id="58978050"/>
<dbReference type="EMBL" id="CP104550">
    <property type="protein sequence ID" value="UXH32101.1"/>
    <property type="molecule type" value="Genomic_DNA"/>
</dbReference>
<dbReference type="GO" id="GO:0030490">
    <property type="term" value="P:maturation of SSU-rRNA"/>
    <property type="evidence" value="ECO:0007669"/>
    <property type="project" value="TreeGrafter"/>
</dbReference>
<proteinExistence type="predicted"/>
<dbReference type="GO" id="GO:0030688">
    <property type="term" value="C:preribosome, small subunit precursor"/>
    <property type="evidence" value="ECO:0007669"/>
    <property type="project" value="TreeGrafter"/>
</dbReference>
<dbReference type="RefSeq" id="WP_074358519.1">
    <property type="nucleotide sequence ID" value="NZ_CP104550.1"/>
</dbReference>
<dbReference type="PANTHER" id="PTHR12814">
    <property type="entry name" value="RNA-BINDING PROTEIN NOB1"/>
    <property type="match status" value="1"/>
</dbReference>
<dbReference type="NCBIfam" id="NF009145">
    <property type="entry name" value="PRK12496.1-2"/>
    <property type="match status" value="1"/>
</dbReference>
<dbReference type="GO" id="GO:0046872">
    <property type="term" value="F:metal ion binding"/>
    <property type="evidence" value="ECO:0007669"/>
    <property type="project" value="UniProtKB-KW"/>
</dbReference>
<dbReference type="InterPro" id="IPR002716">
    <property type="entry name" value="PIN_dom"/>
</dbReference>
<dbReference type="SMART" id="SM00670">
    <property type="entry name" value="PINc"/>
    <property type="match status" value="1"/>
</dbReference>
<protein>
    <submittedName>
        <fullName evidence="6">Ribonuclease VapC</fullName>
    </submittedName>
    <submittedName>
        <fullName evidence="5">Type II toxin-antitoxin system VapC family toxin</fullName>
    </submittedName>
</protein>
<evidence type="ECO:0000256" key="1">
    <source>
        <dbReference type="ARBA" id="ARBA00022722"/>
    </source>
</evidence>
<dbReference type="EMBL" id="JAXUHJ010000009">
    <property type="protein sequence ID" value="MEJ8543050.1"/>
    <property type="molecule type" value="Genomic_DNA"/>
</dbReference>
<dbReference type="GO" id="GO:0004521">
    <property type="term" value="F:RNA endonuclease activity"/>
    <property type="evidence" value="ECO:0007669"/>
    <property type="project" value="TreeGrafter"/>
</dbReference>
<evidence type="ECO:0000313" key="5">
    <source>
        <dbReference type="EMBL" id="MEJ8543050.1"/>
    </source>
</evidence>
<sequence length="162" mass="18703">MKKVLDASAFINGYIPSDRDNYTVNQVIEEIKDFKSRMVFEKAIEEGKLRIEEPDPESMEMVQEAVRESGDVLKLSETDKRVIGLAVSLKGRDDVTVITDDYTIQNTLKLLGIRFRSVLTEGIKETYTWIRTCRGCKREYSDDYPHEECEVCGSGIVRKRRR</sequence>
<dbReference type="GeneID" id="75105993"/>
<keyword evidence="7" id="KW-1185">Reference proteome</keyword>
<evidence type="ECO:0000256" key="2">
    <source>
        <dbReference type="ARBA" id="ARBA00022723"/>
    </source>
</evidence>
<dbReference type="InterPro" id="IPR039907">
    <property type="entry name" value="NOB1"/>
</dbReference>
<dbReference type="GO" id="GO:0016787">
    <property type="term" value="F:hydrolase activity"/>
    <property type="evidence" value="ECO:0007669"/>
    <property type="project" value="UniProtKB-KW"/>
</dbReference>
<organism evidence="6">
    <name type="scientific">Methanothermobacter wolfeii</name>
    <name type="common">Methanobacterium wolfei</name>
    <dbReference type="NCBI Taxonomy" id="145261"/>
    <lineage>
        <taxon>Archaea</taxon>
        <taxon>Methanobacteriati</taxon>
        <taxon>Methanobacteriota</taxon>
        <taxon>Methanomada group</taxon>
        <taxon>Methanobacteria</taxon>
        <taxon>Methanobacteriales</taxon>
        <taxon>Methanobacteriaceae</taxon>
        <taxon>Methanothermobacter</taxon>
    </lineage>
</organism>
<evidence type="ECO:0000259" key="4">
    <source>
        <dbReference type="SMART" id="SM00670"/>
    </source>
</evidence>
<dbReference type="Gene3D" id="3.40.50.1010">
    <property type="entry name" value="5'-nuclease"/>
    <property type="match status" value="1"/>
</dbReference>
<dbReference type="InterPro" id="IPR033411">
    <property type="entry name" value="Ribonuclease_PIN"/>
</dbReference>
<name>A0A9E7RUM3_METWO</name>
<dbReference type="KEGG" id="mwo:MWSIV6_0393"/>
<feature type="domain" description="PIN" evidence="4">
    <location>
        <begin position="1"/>
        <end position="106"/>
    </location>
</feature>
<evidence type="ECO:0000256" key="3">
    <source>
        <dbReference type="ARBA" id="ARBA00022801"/>
    </source>
</evidence>
<dbReference type="Proteomes" id="UP001065373">
    <property type="component" value="Chromosome"/>
</dbReference>
<accession>A0A9E7RUM3</accession>
<reference evidence="5 7" key="2">
    <citation type="submission" date="2023-12" db="EMBL/GenBank/DDBJ databases">
        <title>Phenotypic and Genomic Characterization of Methanothermobacter wolfeii Strain BSEL, a CO2-Capturing Archaeon with Minimal Nutrient Requirements.</title>
        <authorList>
            <person name="Ale Enriquez F."/>
            <person name="Ahring B.K."/>
        </authorList>
    </citation>
    <scope>NUCLEOTIDE SEQUENCE [LARGE SCALE GENOMIC DNA]</scope>
    <source>
        <strain evidence="5 7">BSEL-1</strain>
    </source>
</reference>
<reference evidence="6" key="1">
    <citation type="submission" date="2022-09" db="EMBL/GenBank/DDBJ databases">
        <title>Characterization of three MwoI isoschizomers from sequenced genome and metagenomes.</title>
        <authorList>
            <person name="Fomenkov A."/>
            <person name="Xu S.Y."/>
            <person name="Roberts R.J."/>
        </authorList>
    </citation>
    <scope>NUCLEOTIDE SEQUENCE</scope>
    <source>
        <strain evidence="6">DSM 2970</strain>
    </source>
</reference>
<gene>
    <name evidence="6" type="ORF">N5910_02035</name>
    <name evidence="5" type="ORF">U2150_06050</name>
</gene>
<dbReference type="Proteomes" id="UP001369247">
    <property type="component" value="Unassembled WGS sequence"/>
</dbReference>
<keyword evidence="1" id="KW-0540">Nuclease</keyword>